<protein>
    <submittedName>
        <fullName evidence="2">Uncharacterized protein</fullName>
    </submittedName>
</protein>
<reference evidence="2 3" key="1">
    <citation type="submission" date="2023-05" db="EMBL/GenBank/DDBJ databases">
        <title>B98-5 Cell Line De Novo Hybrid Assembly: An Optical Mapping Approach.</title>
        <authorList>
            <person name="Kananen K."/>
            <person name="Auerbach J.A."/>
            <person name="Kautto E."/>
            <person name="Blachly J.S."/>
        </authorList>
    </citation>
    <scope>NUCLEOTIDE SEQUENCE [LARGE SCALE GENOMIC DNA]</scope>
    <source>
        <strain evidence="2">B95-8</strain>
        <tissue evidence="2">Cell line</tissue>
    </source>
</reference>
<feature type="non-terminal residue" evidence="2">
    <location>
        <position position="1"/>
    </location>
</feature>
<evidence type="ECO:0000313" key="2">
    <source>
        <dbReference type="EMBL" id="KAK2097007.1"/>
    </source>
</evidence>
<proteinExistence type="predicted"/>
<accession>A0ABQ9UIW5</accession>
<comment type="caution">
    <text evidence="2">The sequence shown here is derived from an EMBL/GenBank/DDBJ whole genome shotgun (WGS) entry which is preliminary data.</text>
</comment>
<evidence type="ECO:0000256" key="1">
    <source>
        <dbReference type="SAM" id="MobiDB-lite"/>
    </source>
</evidence>
<feature type="region of interest" description="Disordered" evidence="1">
    <location>
        <begin position="1"/>
        <end position="27"/>
    </location>
</feature>
<dbReference type="Proteomes" id="UP001266305">
    <property type="component" value="Unassembled WGS sequence"/>
</dbReference>
<keyword evidence="3" id="KW-1185">Reference proteome</keyword>
<sequence>NHQNSSRLFSDPYSQMADLPPPGHLPPRYPLHYRASYRCWYSPPVKAQHCTSSGCSLKLKPLSLHLAPTVPEHLLLRALRTQRLPQPLELSKNPPGTTIPQETDDAKTHKPTKDSSHVLFR</sequence>
<feature type="region of interest" description="Disordered" evidence="1">
    <location>
        <begin position="85"/>
        <end position="121"/>
    </location>
</feature>
<name>A0ABQ9UIW5_SAGOE</name>
<gene>
    <name evidence="2" type="ORF">P7K49_026041</name>
</gene>
<organism evidence="2 3">
    <name type="scientific">Saguinus oedipus</name>
    <name type="common">Cotton-top tamarin</name>
    <name type="synonym">Oedipomidas oedipus</name>
    <dbReference type="NCBI Taxonomy" id="9490"/>
    <lineage>
        <taxon>Eukaryota</taxon>
        <taxon>Metazoa</taxon>
        <taxon>Chordata</taxon>
        <taxon>Craniata</taxon>
        <taxon>Vertebrata</taxon>
        <taxon>Euteleostomi</taxon>
        <taxon>Mammalia</taxon>
        <taxon>Eutheria</taxon>
        <taxon>Euarchontoglires</taxon>
        <taxon>Primates</taxon>
        <taxon>Haplorrhini</taxon>
        <taxon>Platyrrhini</taxon>
        <taxon>Cebidae</taxon>
        <taxon>Callitrichinae</taxon>
        <taxon>Saguinus</taxon>
    </lineage>
</organism>
<dbReference type="EMBL" id="JASSZA010000012">
    <property type="protein sequence ID" value="KAK2097007.1"/>
    <property type="molecule type" value="Genomic_DNA"/>
</dbReference>
<evidence type="ECO:0000313" key="3">
    <source>
        <dbReference type="Proteomes" id="UP001266305"/>
    </source>
</evidence>
<feature type="compositionally biased region" description="Basic and acidic residues" evidence="1">
    <location>
        <begin position="104"/>
        <end position="121"/>
    </location>
</feature>